<name>A0A448MZH9_9ACTN</name>
<evidence type="ECO:0000313" key="4">
    <source>
        <dbReference type="EMBL" id="VEH70551.1"/>
    </source>
</evidence>
<evidence type="ECO:0000256" key="2">
    <source>
        <dbReference type="ARBA" id="ARBA00022801"/>
    </source>
</evidence>
<dbReference type="EMBL" id="LR134406">
    <property type="protein sequence ID" value="VEH70551.1"/>
    <property type="molecule type" value="Genomic_DNA"/>
</dbReference>
<dbReference type="Pfam" id="PF03061">
    <property type="entry name" value="4HBT"/>
    <property type="match status" value="1"/>
</dbReference>
<dbReference type="InterPro" id="IPR029069">
    <property type="entry name" value="HotDog_dom_sf"/>
</dbReference>
<dbReference type="PANTHER" id="PTHR43240">
    <property type="entry name" value="1,4-DIHYDROXY-2-NAPHTHOYL-COA THIOESTERASE 1"/>
    <property type="match status" value="1"/>
</dbReference>
<dbReference type="EC" id="3.1.2.-" evidence="4"/>
<comment type="similarity">
    <text evidence="1">Belongs to the thioesterase PaaI family.</text>
</comment>
<dbReference type="InterPro" id="IPR006683">
    <property type="entry name" value="Thioestr_dom"/>
</dbReference>
<dbReference type="InterPro" id="IPR003736">
    <property type="entry name" value="PAAI_dom"/>
</dbReference>
<dbReference type="Proteomes" id="UP000273044">
    <property type="component" value="Chromosome"/>
</dbReference>
<dbReference type="AlphaFoldDB" id="A0A448MZH9"/>
<accession>A0A448MZH9</accession>
<evidence type="ECO:0000259" key="3">
    <source>
        <dbReference type="Pfam" id="PF03061"/>
    </source>
</evidence>
<dbReference type="Gene3D" id="3.10.129.10">
    <property type="entry name" value="Hotdog Thioesterase"/>
    <property type="match status" value="1"/>
</dbReference>
<dbReference type="SUPFAM" id="SSF54637">
    <property type="entry name" value="Thioesterase/thiol ester dehydrase-isomerase"/>
    <property type="match status" value="1"/>
</dbReference>
<dbReference type="GeneID" id="64407305"/>
<keyword evidence="2 4" id="KW-0378">Hydrolase</keyword>
<feature type="domain" description="Thioesterase" evidence="3">
    <location>
        <begin position="42"/>
        <end position="117"/>
    </location>
</feature>
<gene>
    <name evidence="4" type="ORF">NCTC12967_01851</name>
</gene>
<protein>
    <submittedName>
        <fullName evidence="4">Esterase HI_1161</fullName>
        <ecNumber evidence="4">3.1.2.-</ecNumber>
    </submittedName>
</protein>
<keyword evidence="5" id="KW-1185">Reference proteome</keyword>
<dbReference type="GO" id="GO:0005829">
    <property type="term" value="C:cytosol"/>
    <property type="evidence" value="ECO:0007669"/>
    <property type="project" value="TreeGrafter"/>
</dbReference>
<evidence type="ECO:0000256" key="1">
    <source>
        <dbReference type="ARBA" id="ARBA00008324"/>
    </source>
</evidence>
<dbReference type="PANTHER" id="PTHR43240:SF5">
    <property type="entry name" value="1,4-DIHYDROXY-2-NAPHTHOYL-COA THIOESTERASE 1"/>
    <property type="match status" value="1"/>
</dbReference>
<dbReference type="RefSeq" id="WP_061786825.1">
    <property type="nucleotide sequence ID" value="NZ_CP072386.1"/>
</dbReference>
<organism evidence="4 5">
    <name type="scientific">Arachnia propionica</name>
    <dbReference type="NCBI Taxonomy" id="1750"/>
    <lineage>
        <taxon>Bacteria</taxon>
        <taxon>Bacillati</taxon>
        <taxon>Actinomycetota</taxon>
        <taxon>Actinomycetes</taxon>
        <taxon>Propionibacteriales</taxon>
        <taxon>Propionibacteriaceae</taxon>
        <taxon>Arachnia</taxon>
    </lineage>
</organism>
<dbReference type="CDD" id="cd03443">
    <property type="entry name" value="PaaI_thioesterase"/>
    <property type="match status" value="1"/>
</dbReference>
<reference evidence="4 5" key="1">
    <citation type="submission" date="2018-12" db="EMBL/GenBank/DDBJ databases">
        <authorList>
            <consortium name="Pathogen Informatics"/>
        </authorList>
    </citation>
    <scope>NUCLEOTIDE SEQUENCE [LARGE SCALE GENOMIC DNA]</scope>
    <source>
        <strain evidence="4 5">NCTC12967</strain>
    </source>
</reference>
<evidence type="ECO:0000313" key="5">
    <source>
        <dbReference type="Proteomes" id="UP000273044"/>
    </source>
</evidence>
<dbReference type="GO" id="GO:0061522">
    <property type="term" value="F:1,4-dihydroxy-2-naphthoyl-CoA thioesterase activity"/>
    <property type="evidence" value="ECO:0007669"/>
    <property type="project" value="TreeGrafter"/>
</dbReference>
<sequence>MIDATALPPSSLHEKLGIEITRASAAEVVGSMPVVGNTQPAGLLHGGATAALVEGLASLAAWLHAQPERVAVGVDLNLTHLRPVVSGRVMGRAVPVHLGNGTTVHTVEVHDEEGRLTAVGRLTSRLVAPPGMITSSVCGR</sequence>
<proteinExistence type="inferred from homology"/>
<dbReference type="NCBIfam" id="TIGR00369">
    <property type="entry name" value="unchar_dom_1"/>
    <property type="match status" value="1"/>
</dbReference>